<sequence>MSTRMEHGLRTLVLALYDEAALTAAAKGLTGLLAERAALYEAASLASVTARRAVSEEEVLRLVLSARRLQRLGGTRDDRPVLVPNLAAIPPVHRVAEAMKPRRGRLALWAMRSLARNPSAPLI</sequence>
<dbReference type="EMBL" id="FXAK01000007">
    <property type="protein sequence ID" value="SMF82264.1"/>
    <property type="molecule type" value="Genomic_DNA"/>
</dbReference>
<evidence type="ECO:0000313" key="2">
    <source>
        <dbReference type="Proteomes" id="UP000192936"/>
    </source>
</evidence>
<name>A0A1X7HAJ8_9PROT</name>
<dbReference type="OrthoDB" id="7306475at2"/>
<proteinExistence type="predicted"/>
<dbReference type="RefSeq" id="WP_085090091.1">
    <property type="nucleotide sequence ID" value="NZ_FXAK01000007.1"/>
</dbReference>
<dbReference type="AlphaFoldDB" id="A0A1X7HAJ8"/>
<protein>
    <submittedName>
        <fullName evidence="1">Uncharacterized protein</fullName>
    </submittedName>
</protein>
<organism evidence="1 2">
    <name type="scientific">Azospirillum oryzae</name>
    <dbReference type="NCBI Taxonomy" id="286727"/>
    <lineage>
        <taxon>Bacteria</taxon>
        <taxon>Pseudomonadati</taxon>
        <taxon>Pseudomonadota</taxon>
        <taxon>Alphaproteobacteria</taxon>
        <taxon>Rhodospirillales</taxon>
        <taxon>Azospirillaceae</taxon>
        <taxon>Azospirillum</taxon>
    </lineage>
</organism>
<evidence type="ECO:0000313" key="1">
    <source>
        <dbReference type="EMBL" id="SMF82264.1"/>
    </source>
</evidence>
<dbReference type="Proteomes" id="UP000192936">
    <property type="component" value="Unassembled WGS sequence"/>
</dbReference>
<gene>
    <name evidence="1" type="ORF">SAMN02982917_5314</name>
</gene>
<reference evidence="1 2" key="1">
    <citation type="submission" date="2017-04" db="EMBL/GenBank/DDBJ databases">
        <authorList>
            <person name="Afonso C.L."/>
            <person name="Miller P.J."/>
            <person name="Scott M.A."/>
            <person name="Spackman E."/>
            <person name="Goraichik I."/>
            <person name="Dimitrov K.M."/>
            <person name="Suarez D.L."/>
            <person name="Swayne D.E."/>
        </authorList>
    </citation>
    <scope>NUCLEOTIDE SEQUENCE [LARGE SCALE GENOMIC DNA]</scope>
    <source>
        <strain evidence="1 2">A2P</strain>
    </source>
</reference>
<accession>A0A1X7HAJ8</accession>